<proteinExistence type="predicted"/>
<reference evidence="1" key="1">
    <citation type="submission" date="2016-01" db="EMBL/GenBank/DDBJ databases">
        <authorList>
            <person name="Peeters C."/>
        </authorList>
    </citation>
    <scope>NUCLEOTIDE SEQUENCE [LARGE SCALE GENOMIC DNA]</scope>
    <source>
        <strain evidence="1">LMG 22940</strain>
    </source>
</reference>
<evidence type="ECO:0000313" key="2">
    <source>
        <dbReference type="Proteomes" id="UP000054770"/>
    </source>
</evidence>
<dbReference type="EMBL" id="FCON02000024">
    <property type="protein sequence ID" value="SAL56202.1"/>
    <property type="molecule type" value="Genomic_DNA"/>
</dbReference>
<protein>
    <submittedName>
        <fullName evidence="1">Uncharacterized protein</fullName>
    </submittedName>
</protein>
<accession>A0A158IHT8</accession>
<name>A0A158IHT8_9BURK</name>
<organism evidence="1 2">
    <name type="scientific">Caballeronia choica</name>
    <dbReference type="NCBI Taxonomy" id="326476"/>
    <lineage>
        <taxon>Bacteria</taxon>
        <taxon>Pseudomonadati</taxon>
        <taxon>Pseudomonadota</taxon>
        <taxon>Betaproteobacteria</taxon>
        <taxon>Burkholderiales</taxon>
        <taxon>Burkholderiaceae</taxon>
        <taxon>Caballeronia</taxon>
    </lineage>
</organism>
<dbReference type="AlphaFoldDB" id="A0A158IHT8"/>
<comment type="caution">
    <text evidence="1">The sequence shown here is derived from an EMBL/GenBank/DDBJ whole genome shotgun (WGS) entry which is preliminary data.</text>
</comment>
<sequence>MTINTKIADHYEAYVPQGENWLATHPEDTFGGIDKSAWREISPKSTAVAKEAYEAWVARLVKQFKASEFDFDALNTPEGFEAFHASSVEDIQAYWAARGLEAQSHHAVFFMVDSAVRFFRRTDNNRWPVLHQAVRKYGHTVLNEPSQSLLKELFADEKRYTSAGTTEEVDASYKTRQARIRDFCGQYGGSPLVVDAYARSRTNTHGG</sequence>
<dbReference type="RefSeq" id="WP_087644867.1">
    <property type="nucleotide sequence ID" value="NZ_FCON02000024.1"/>
</dbReference>
<evidence type="ECO:0000313" key="1">
    <source>
        <dbReference type="EMBL" id="SAL56202.1"/>
    </source>
</evidence>
<keyword evidence="2" id="KW-1185">Reference proteome</keyword>
<gene>
    <name evidence="1" type="ORF">AWB68_02718</name>
</gene>
<dbReference type="Proteomes" id="UP000054770">
    <property type="component" value="Unassembled WGS sequence"/>
</dbReference>
<dbReference type="OrthoDB" id="9108953at2"/>